<protein>
    <submittedName>
        <fullName evidence="2">Nucleoside-diphosphate-sugar epimerase</fullName>
    </submittedName>
</protein>
<dbReference type="SUPFAM" id="SSF51735">
    <property type="entry name" value="NAD(P)-binding Rossmann-fold domains"/>
    <property type="match status" value="1"/>
</dbReference>
<dbReference type="EMBL" id="JACGWV010000001">
    <property type="protein sequence ID" value="MBA8807508.1"/>
    <property type="molecule type" value="Genomic_DNA"/>
</dbReference>
<proteinExistence type="predicted"/>
<dbReference type="Gene3D" id="3.40.50.720">
    <property type="entry name" value="NAD(P)-binding Rossmann-like Domain"/>
    <property type="match status" value="1"/>
</dbReference>
<dbReference type="InterPro" id="IPR001509">
    <property type="entry name" value="Epimerase_deHydtase"/>
</dbReference>
<feature type="domain" description="NAD-dependent epimerase/dehydratase" evidence="1">
    <location>
        <begin position="5"/>
        <end position="207"/>
    </location>
</feature>
<evidence type="ECO:0000259" key="1">
    <source>
        <dbReference type="Pfam" id="PF01370"/>
    </source>
</evidence>
<accession>A0A7W3PD79</accession>
<evidence type="ECO:0000313" key="2">
    <source>
        <dbReference type="EMBL" id="MBA8807508.1"/>
    </source>
</evidence>
<gene>
    <name evidence="2" type="ORF">FHX71_001450</name>
</gene>
<name>A0A7W3PD79_9MICO</name>
<evidence type="ECO:0000313" key="3">
    <source>
        <dbReference type="Proteomes" id="UP000540568"/>
    </source>
</evidence>
<dbReference type="Proteomes" id="UP000540568">
    <property type="component" value="Unassembled WGS sequence"/>
</dbReference>
<keyword evidence="3" id="KW-1185">Reference proteome</keyword>
<dbReference type="Pfam" id="PF01370">
    <property type="entry name" value="Epimerase"/>
    <property type="match status" value="1"/>
</dbReference>
<sequence length="313" mass="32994">MTSHLVLGAGPVGTALALRLAQAGRPVAVVTRSGGGPEHPRVERIVLDATDATALAEAARGADVLYNCANPGSYATWERGWPPLAAAALHAAETSGAVLVTLSNLYGYGPLKRPMTRDLPLAASDHKGRLRARLWEEALAAHRAGRVRATEARASDYIGPSVPASHGLLPMYAAATLAGKPATVMADPDQPHTWTAVDDVVSTLIALGADDRAWGSPWLVPSNPPATVREVLRELGARAGTGEPRLRRMPRGVLKAGGLVVPLLREALGVMYQFDRPFVADAAETSNVFDVRPTPWGDVLDATATVWRARAVA</sequence>
<dbReference type="InterPro" id="IPR036291">
    <property type="entry name" value="NAD(P)-bd_dom_sf"/>
</dbReference>
<comment type="caution">
    <text evidence="2">The sequence shown here is derived from an EMBL/GenBank/DDBJ whole genome shotgun (WGS) entry which is preliminary data.</text>
</comment>
<organism evidence="2 3">
    <name type="scientific">Promicromonospora sukumoe</name>
    <dbReference type="NCBI Taxonomy" id="88382"/>
    <lineage>
        <taxon>Bacteria</taxon>
        <taxon>Bacillati</taxon>
        <taxon>Actinomycetota</taxon>
        <taxon>Actinomycetes</taxon>
        <taxon>Micrococcales</taxon>
        <taxon>Promicromonosporaceae</taxon>
        <taxon>Promicromonospora</taxon>
    </lineage>
</organism>
<dbReference type="RefSeq" id="WP_182615068.1">
    <property type="nucleotide sequence ID" value="NZ_BAAATF010000007.1"/>
</dbReference>
<reference evidence="2 3" key="1">
    <citation type="submission" date="2020-07" db="EMBL/GenBank/DDBJ databases">
        <title>Sequencing the genomes of 1000 actinobacteria strains.</title>
        <authorList>
            <person name="Klenk H.-P."/>
        </authorList>
    </citation>
    <scope>NUCLEOTIDE SEQUENCE [LARGE SCALE GENOMIC DNA]</scope>
    <source>
        <strain evidence="2 3">DSM 44121</strain>
    </source>
</reference>
<dbReference type="AlphaFoldDB" id="A0A7W3PD79"/>